<dbReference type="Pfam" id="PF00386">
    <property type="entry name" value="C1q"/>
    <property type="match status" value="1"/>
</dbReference>
<evidence type="ECO:0000256" key="2">
    <source>
        <dbReference type="ARBA" id="ARBA00022525"/>
    </source>
</evidence>
<evidence type="ECO:0000256" key="3">
    <source>
        <dbReference type="ARBA" id="ARBA00022729"/>
    </source>
</evidence>
<evidence type="ECO:0000256" key="1">
    <source>
        <dbReference type="ARBA" id="ARBA00004613"/>
    </source>
</evidence>
<dbReference type="InterPro" id="IPR008983">
    <property type="entry name" value="Tumour_necrosis_fac-like_dom"/>
</dbReference>
<sequence length="188" mass="20957">MASFKNIILLAGLFVYVVNAEIKKRFVNEIDIPTLVQRLDDLTERVAENERKLRYHPVAFKAHLSQRMVSPAPNQRIIFDDVQLNIGNAYHGNLGGFIAPVNGTYLFSVSICSDGNHFIVLDLMRNSNMIGRVLAGDTVYNDCSSETTIAELKSGDEVYLQHHLNLGDLLQVQQHTLDSFTGALLAVI</sequence>
<dbReference type="SMART" id="SM00110">
    <property type="entry name" value="C1Q"/>
    <property type="match status" value="1"/>
</dbReference>
<dbReference type="Gene3D" id="2.60.120.40">
    <property type="match status" value="1"/>
</dbReference>
<gene>
    <name evidence="6" type="ORF">MAR_026267</name>
</gene>
<evidence type="ECO:0000313" key="7">
    <source>
        <dbReference type="Proteomes" id="UP001164746"/>
    </source>
</evidence>
<protein>
    <submittedName>
        <fullName evidence="6">HIP-like protein</fullName>
    </submittedName>
</protein>
<feature type="chain" id="PRO_5046958930" evidence="4">
    <location>
        <begin position="21"/>
        <end position="188"/>
    </location>
</feature>
<evidence type="ECO:0000256" key="4">
    <source>
        <dbReference type="SAM" id="SignalP"/>
    </source>
</evidence>
<reference evidence="6" key="1">
    <citation type="submission" date="2022-11" db="EMBL/GenBank/DDBJ databases">
        <title>Centuries of genome instability and evolution in soft-shell clam transmissible cancer (bioRxiv).</title>
        <authorList>
            <person name="Hart S.F.M."/>
            <person name="Yonemitsu M.A."/>
            <person name="Giersch R.M."/>
            <person name="Beal B.F."/>
            <person name="Arriagada G."/>
            <person name="Davis B.W."/>
            <person name="Ostrander E.A."/>
            <person name="Goff S.P."/>
            <person name="Metzger M.J."/>
        </authorList>
    </citation>
    <scope>NUCLEOTIDE SEQUENCE</scope>
    <source>
        <strain evidence="6">MELC-2E11</strain>
        <tissue evidence="6">Siphon/mantle</tissue>
    </source>
</reference>
<dbReference type="PANTHER" id="PTHR22923:SF116">
    <property type="entry name" value="C1Q DOMAIN-CONTAINING PROTEIN"/>
    <property type="match status" value="1"/>
</dbReference>
<keyword evidence="7" id="KW-1185">Reference proteome</keyword>
<name>A0ABY7ET57_MYAAR</name>
<dbReference type="PRINTS" id="PR00007">
    <property type="entry name" value="COMPLEMNTC1Q"/>
</dbReference>
<organism evidence="6 7">
    <name type="scientific">Mya arenaria</name>
    <name type="common">Soft-shell clam</name>
    <dbReference type="NCBI Taxonomy" id="6604"/>
    <lineage>
        <taxon>Eukaryota</taxon>
        <taxon>Metazoa</taxon>
        <taxon>Spiralia</taxon>
        <taxon>Lophotrochozoa</taxon>
        <taxon>Mollusca</taxon>
        <taxon>Bivalvia</taxon>
        <taxon>Autobranchia</taxon>
        <taxon>Heteroconchia</taxon>
        <taxon>Euheterodonta</taxon>
        <taxon>Imparidentia</taxon>
        <taxon>Neoheterodontei</taxon>
        <taxon>Myida</taxon>
        <taxon>Myoidea</taxon>
        <taxon>Myidae</taxon>
        <taxon>Mya</taxon>
    </lineage>
</organism>
<comment type="subcellular location">
    <subcellularLocation>
        <location evidence="1">Secreted</location>
    </subcellularLocation>
</comment>
<dbReference type="EMBL" id="CP111019">
    <property type="protein sequence ID" value="WAR12087.1"/>
    <property type="molecule type" value="Genomic_DNA"/>
</dbReference>
<dbReference type="InterPro" id="IPR050822">
    <property type="entry name" value="Cerebellin_Synaptic_Org"/>
</dbReference>
<dbReference type="PROSITE" id="PS50871">
    <property type="entry name" value="C1Q"/>
    <property type="match status" value="1"/>
</dbReference>
<dbReference type="InterPro" id="IPR001073">
    <property type="entry name" value="C1q_dom"/>
</dbReference>
<dbReference type="Proteomes" id="UP001164746">
    <property type="component" value="Chromosome 8"/>
</dbReference>
<evidence type="ECO:0000259" key="5">
    <source>
        <dbReference type="PROSITE" id="PS50871"/>
    </source>
</evidence>
<evidence type="ECO:0000313" key="6">
    <source>
        <dbReference type="EMBL" id="WAR12087.1"/>
    </source>
</evidence>
<dbReference type="SUPFAM" id="SSF49842">
    <property type="entry name" value="TNF-like"/>
    <property type="match status" value="1"/>
</dbReference>
<accession>A0ABY7ET57</accession>
<proteinExistence type="predicted"/>
<keyword evidence="3 4" id="KW-0732">Signal</keyword>
<dbReference type="PANTHER" id="PTHR22923">
    <property type="entry name" value="CEREBELLIN-RELATED"/>
    <property type="match status" value="1"/>
</dbReference>
<keyword evidence="2" id="KW-0964">Secreted</keyword>
<feature type="signal peptide" evidence="4">
    <location>
        <begin position="1"/>
        <end position="20"/>
    </location>
</feature>
<feature type="domain" description="C1q" evidence="5">
    <location>
        <begin position="53"/>
        <end position="188"/>
    </location>
</feature>